<comment type="caution">
    <text evidence="2">The sequence shown here is derived from an EMBL/GenBank/DDBJ whole genome shotgun (WGS) entry which is preliminary data.</text>
</comment>
<sequence length="23" mass="2706">MGKITKNFQHDEAKKNTNTTDKR</sequence>
<evidence type="ECO:0000313" key="2">
    <source>
        <dbReference type="EMBL" id="KAF7844225.1"/>
    </source>
</evidence>
<feature type="compositionally biased region" description="Basic and acidic residues" evidence="1">
    <location>
        <begin position="8"/>
        <end position="23"/>
    </location>
</feature>
<dbReference type="Proteomes" id="UP000634136">
    <property type="component" value="Unassembled WGS sequence"/>
</dbReference>
<feature type="region of interest" description="Disordered" evidence="1">
    <location>
        <begin position="1"/>
        <end position="23"/>
    </location>
</feature>
<dbReference type="EMBL" id="JAAIUW010000001">
    <property type="protein sequence ID" value="KAF7844225.1"/>
    <property type="molecule type" value="Genomic_DNA"/>
</dbReference>
<evidence type="ECO:0000313" key="3">
    <source>
        <dbReference type="Proteomes" id="UP000634136"/>
    </source>
</evidence>
<accession>A0A834XF06</accession>
<proteinExistence type="predicted"/>
<reference evidence="2" key="1">
    <citation type="submission" date="2020-09" db="EMBL/GenBank/DDBJ databases">
        <title>Genome-Enabled Discovery of Anthraquinone Biosynthesis in Senna tora.</title>
        <authorList>
            <person name="Kang S.-H."/>
            <person name="Pandey R.P."/>
            <person name="Lee C.-M."/>
            <person name="Sim J.-S."/>
            <person name="Jeong J.-T."/>
            <person name="Choi B.-S."/>
            <person name="Jung M."/>
            <person name="Ginzburg D."/>
            <person name="Zhao K."/>
            <person name="Won S.Y."/>
            <person name="Oh T.-J."/>
            <person name="Yu Y."/>
            <person name="Kim N.-H."/>
            <person name="Lee O.R."/>
            <person name="Lee T.-H."/>
            <person name="Bashyal P."/>
            <person name="Kim T.-S."/>
            <person name="Lee W.-H."/>
            <person name="Kawkins C."/>
            <person name="Kim C.-K."/>
            <person name="Kim J.S."/>
            <person name="Ahn B.O."/>
            <person name="Rhee S.Y."/>
            <person name="Sohng J.K."/>
        </authorList>
    </citation>
    <scope>NUCLEOTIDE SEQUENCE</scope>
    <source>
        <tissue evidence="2">Leaf</tissue>
    </source>
</reference>
<keyword evidence="3" id="KW-1185">Reference proteome</keyword>
<dbReference type="AlphaFoldDB" id="A0A834XF06"/>
<name>A0A834XF06_9FABA</name>
<evidence type="ECO:0000256" key="1">
    <source>
        <dbReference type="SAM" id="MobiDB-lite"/>
    </source>
</evidence>
<protein>
    <submittedName>
        <fullName evidence="2">Uncharacterized protein</fullName>
    </submittedName>
</protein>
<gene>
    <name evidence="2" type="ORF">G2W53_001130</name>
</gene>
<organism evidence="2 3">
    <name type="scientific">Senna tora</name>
    <dbReference type="NCBI Taxonomy" id="362788"/>
    <lineage>
        <taxon>Eukaryota</taxon>
        <taxon>Viridiplantae</taxon>
        <taxon>Streptophyta</taxon>
        <taxon>Embryophyta</taxon>
        <taxon>Tracheophyta</taxon>
        <taxon>Spermatophyta</taxon>
        <taxon>Magnoliopsida</taxon>
        <taxon>eudicotyledons</taxon>
        <taxon>Gunneridae</taxon>
        <taxon>Pentapetalae</taxon>
        <taxon>rosids</taxon>
        <taxon>fabids</taxon>
        <taxon>Fabales</taxon>
        <taxon>Fabaceae</taxon>
        <taxon>Caesalpinioideae</taxon>
        <taxon>Cassia clade</taxon>
        <taxon>Senna</taxon>
    </lineage>
</organism>